<evidence type="ECO:0000313" key="3">
    <source>
        <dbReference type="Proteomes" id="UP000230423"/>
    </source>
</evidence>
<proteinExistence type="predicted"/>
<dbReference type="EMBL" id="KZ347383">
    <property type="protein sequence ID" value="PIO67856.1"/>
    <property type="molecule type" value="Genomic_DNA"/>
</dbReference>
<feature type="signal peptide" evidence="1">
    <location>
        <begin position="1"/>
        <end position="17"/>
    </location>
</feature>
<evidence type="ECO:0000256" key="1">
    <source>
        <dbReference type="SAM" id="SignalP"/>
    </source>
</evidence>
<feature type="chain" id="PRO_5013674936" evidence="1">
    <location>
        <begin position="18"/>
        <end position="51"/>
    </location>
</feature>
<reference evidence="2 3" key="1">
    <citation type="submission" date="2015-09" db="EMBL/GenBank/DDBJ databases">
        <title>Draft genome of the parasitic nematode Teladorsagia circumcincta isolate WARC Sus (inbred).</title>
        <authorList>
            <person name="Mitreva M."/>
        </authorList>
    </citation>
    <scope>NUCLEOTIDE SEQUENCE [LARGE SCALE GENOMIC DNA]</scope>
    <source>
        <strain evidence="2 3">S</strain>
    </source>
</reference>
<protein>
    <submittedName>
        <fullName evidence="2">Uncharacterized protein</fullName>
    </submittedName>
</protein>
<sequence length="51" mass="5612">MMQYVAVFCLTCVMLAAAPFNISAAFSSCQYLSVLSFLMREYTPEFASSAV</sequence>
<accession>A0A2G9UC91</accession>
<keyword evidence="3" id="KW-1185">Reference proteome</keyword>
<dbReference type="Proteomes" id="UP000230423">
    <property type="component" value="Unassembled WGS sequence"/>
</dbReference>
<keyword evidence="1" id="KW-0732">Signal</keyword>
<name>A0A2G9UC91_TELCI</name>
<dbReference type="AlphaFoldDB" id="A0A2G9UC91"/>
<gene>
    <name evidence="2" type="ORF">TELCIR_10384</name>
</gene>
<evidence type="ECO:0000313" key="2">
    <source>
        <dbReference type="EMBL" id="PIO67856.1"/>
    </source>
</evidence>
<organism evidence="2 3">
    <name type="scientific">Teladorsagia circumcincta</name>
    <name type="common">Brown stomach worm</name>
    <name type="synonym">Ostertagia circumcincta</name>
    <dbReference type="NCBI Taxonomy" id="45464"/>
    <lineage>
        <taxon>Eukaryota</taxon>
        <taxon>Metazoa</taxon>
        <taxon>Ecdysozoa</taxon>
        <taxon>Nematoda</taxon>
        <taxon>Chromadorea</taxon>
        <taxon>Rhabditida</taxon>
        <taxon>Rhabditina</taxon>
        <taxon>Rhabditomorpha</taxon>
        <taxon>Strongyloidea</taxon>
        <taxon>Trichostrongylidae</taxon>
        <taxon>Teladorsagia</taxon>
    </lineage>
</organism>